<protein>
    <submittedName>
        <fullName evidence="1">Uncharacterized protein</fullName>
    </submittedName>
</protein>
<gene>
    <name evidence="1" type="ORF">IPA_03090</name>
</gene>
<proteinExistence type="predicted"/>
<keyword evidence="2" id="KW-1185">Reference proteome</keyword>
<name>A0A977KAX0_9CREN</name>
<dbReference type="AlphaFoldDB" id="A0A977KAX0"/>
<reference evidence="1" key="1">
    <citation type="submission" date="2013-11" db="EMBL/GenBank/DDBJ databases">
        <title>Comparative genomics of Ignicoccus.</title>
        <authorList>
            <person name="Podar M."/>
        </authorList>
    </citation>
    <scope>NUCLEOTIDE SEQUENCE</scope>
    <source>
        <strain evidence="1">DSM 13166</strain>
    </source>
</reference>
<dbReference type="Proteomes" id="UP001063698">
    <property type="component" value="Chromosome"/>
</dbReference>
<evidence type="ECO:0000313" key="1">
    <source>
        <dbReference type="EMBL" id="UXD22268.1"/>
    </source>
</evidence>
<dbReference type="EMBL" id="CP006868">
    <property type="protein sequence ID" value="UXD22268.1"/>
    <property type="molecule type" value="Genomic_DNA"/>
</dbReference>
<sequence length="65" mass="7835">MGLFRNPFKKSCEDEFDETSYFNNMEKKKSLRAFSGENSTHKVMEEVFGKKEDKDHFKLYHNEYS</sequence>
<organism evidence="1 2">
    <name type="scientific">Ignicoccus pacificus DSM 13166</name>
    <dbReference type="NCBI Taxonomy" id="940294"/>
    <lineage>
        <taxon>Archaea</taxon>
        <taxon>Thermoproteota</taxon>
        <taxon>Thermoprotei</taxon>
        <taxon>Desulfurococcales</taxon>
        <taxon>Desulfurococcaceae</taxon>
        <taxon>Ignicoccus</taxon>
    </lineage>
</organism>
<evidence type="ECO:0000313" key="2">
    <source>
        <dbReference type="Proteomes" id="UP001063698"/>
    </source>
</evidence>
<accession>A0A977KAX0</accession>
<dbReference type="KEGG" id="ipc:IPA_03090"/>